<dbReference type="GeneID" id="19150063"/>
<proteinExistence type="predicted"/>
<evidence type="ECO:0000313" key="2">
    <source>
        <dbReference type="Proteomes" id="UP000053841"/>
    </source>
</evidence>
<keyword evidence="2" id="KW-1185">Reference proteome</keyword>
<dbReference type="Pfam" id="PF12796">
    <property type="entry name" value="Ank_2"/>
    <property type="match status" value="1"/>
</dbReference>
<dbReference type="SUPFAM" id="SSF48403">
    <property type="entry name" value="Ankyrin repeat"/>
    <property type="match status" value="1"/>
</dbReference>
<gene>
    <name evidence="1" type="ORF">COCCADRAFT_52692</name>
</gene>
<dbReference type="AlphaFoldDB" id="W6Y767"/>
<organism evidence="1 2">
    <name type="scientific">Cochliobolus carbonum (strain 26-R-13)</name>
    <name type="common">Maize leaf spot fungus</name>
    <name type="synonym">Bipolaris zeicola</name>
    <dbReference type="NCBI Taxonomy" id="930089"/>
    <lineage>
        <taxon>Eukaryota</taxon>
        <taxon>Fungi</taxon>
        <taxon>Dikarya</taxon>
        <taxon>Ascomycota</taxon>
        <taxon>Pezizomycotina</taxon>
        <taxon>Dothideomycetes</taxon>
        <taxon>Pleosporomycetidae</taxon>
        <taxon>Pleosporales</taxon>
        <taxon>Pleosporineae</taxon>
        <taxon>Pleosporaceae</taxon>
        <taxon>Bipolaris</taxon>
    </lineage>
</organism>
<accession>W6Y767</accession>
<dbReference type="Gene3D" id="1.25.40.20">
    <property type="entry name" value="Ankyrin repeat-containing domain"/>
    <property type="match status" value="1"/>
</dbReference>
<reference evidence="1 2" key="1">
    <citation type="journal article" date="2013" name="PLoS Genet.">
        <title>Comparative genome structure, secondary metabolite, and effector coding capacity across Cochliobolus pathogens.</title>
        <authorList>
            <person name="Condon B.J."/>
            <person name="Leng Y."/>
            <person name="Wu D."/>
            <person name="Bushley K.E."/>
            <person name="Ohm R.A."/>
            <person name="Otillar R."/>
            <person name="Martin J."/>
            <person name="Schackwitz W."/>
            <person name="Grimwood J."/>
            <person name="MohdZainudin N."/>
            <person name="Xue C."/>
            <person name="Wang R."/>
            <person name="Manning V.A."/>
            <person name="Dhillon B."/>
            <person name="Tu Z.J."/>
            <person name="Steffenson B.J."/>
            <person name="Salamov A."/>
            <person name="Sun H."/>
            <person name="Lowry S."/>
            <person name="LaButti K."/>
            <person name="Han J."/>
            <person name="Copeland A."/>
            <person name="Lindquist E."/>
            <person name="Barry K."/>
            <person name="Schmutz J."/>
            <person name="Baker S.E."/>
            <person name="Ciuffetti L.M."/>
            <person name="Grigoriev I.V."/>
            <person name="Zhong S."/>
            <person name="Turgeon B.G."/>
        </authorList>
    </citation>
    <scope>NUCLEOTIDE SEQUENCE [LARGE SCALE GENOMIC DNA]</scope>
    <source>
        <strain evidence="1 2">26-R-13</strain>
    </source>
</reference>
<dbReference type="InterPro" id="IPR036770">
    <property type="entry name" value="Ankyrin_rpt-contain_sf"/>
</dbReference>
<feature type="non-terminal residue" evidence="1">
    <location>
        <position position="264"/>
    </location>
</feature>
<dbReference type="KEGG" id="bze:COCCADRAFT_52692"/>
<dbReference type="eggNOG" id="ENOG502RITK">
    <property type="taxonomic scope" value="Eukaryota"/>
</dbReference>
<dbReference type="RefSeq" id="XP_007711959.1">
    <property type="nucleotide sequence ID" value="XM_007713769.1"/>
</dbReference>
<evidence type="ECO:0000313" key="1">
    <source>
        <dbReference type="EMBL" id="EUC33723.1"/>
    </source>
</evidence>
<dbReference type="OrthoDB" id="3692348at2759"/>
<sequence>LINAIKLGDLKIVKELTECFQNLRIGEADQVTLADNTMENPLIYEAIETSISYYREDILLILVRLIRPTIPRFELRDLKAFESCVRMVAHTSNVRVLRYLFCIPVSSKWTLTTNIMHAICDSEDYDLIYFAFCKADCAYTHPISEEHPLHIAIRSGLEATRAVYDTGKYDINERLSWSYRIYSDEPVTALDVAIYQQNYAIIKWLLDHGAHYRRRFPSFYICGRIYNYVRDRAIVDDPRMVNLPSYGQYASMSWEAKESFIFGL</sequence>
<dbReference type="HOGENOM" id="CLU_064359_0_0_1"/>
<dbReference type="InterPro" id="IPR002110">
    <property type="entry name" value="Ankyrin_rpt"/>
</dbReference>
<feature type="non-terminal residue" evidence="1">
    <location>
        <position position="1"/>
    </location>
</feature>
<protein>
    <submittedName>
        <fullName evidence="1">Uncharacterized protein</fullName>
    </submittedName>
</protein>
<dbReference type="EMBL" id="KI964604">
    <property type="protein sequence ID" value="EUC33723.1"/>
    <property type="molecule type" value="Genomic_DNA"/>
</dbReference>
<name>W6Y767_COCC2</name>
<dbReference type="Proteomes" id="UP000053841">
    <property type="component" value="Unassembled WGS sequence"/>
</dbReference>